<keyword evidence="1" id="KW-0472">Membrane</keyword>
<dbReference type="EMBL" id="QWLB01000014">
    <property type="protein sequence ID" value="RIH92804.1"/>
    <property type="molecule type" value="Genomic_DNA"/>
</dbReference>
<name>A0A399F804_9DEIN</name>
<dbReference type="AlphaFoldDB" id="A0A399F804"/>
<feature type="transmembrane region" description="Helical" evidence="1">
    <location>
        <begin position="56"/>
        <end position="75"/>
    </location>
</feature>
<comment type="caution">
    <text evidence="2">The sequence shown here is derived from an EMBL/GenBank/DDBJ whole genome shotgun (WGS) entry which is preliminary data.</text>
</comment>
<keyword evidence="1" id="KW-1133">Transmembrane helix</keyword>
<keyword evidence="1" id="KW-0812">Transmembrane</keyword>
<reference evidence="2 3" key="1">
    <citation type="submission" date="2018-08" db="EMBL/GenBank/DDBJ databases">
        <title>Meiothermus granaticius genome AF-68 sequencing project.</title>
        <authorList>
            <person name="Da Costa M.S."/>
            <person name="Albuquerque L."/>
            <person name="Raposo P."/>
            <person name="Froufe H.J.C."/>
            <person name="Barroso C.S."/>
            <person name="Egas C."/>
        </authorList>
    </citation>
    <scope>NUCLEOTIDE SEQUENCE [LARGE SCALE GENOMIC DNA]</scope>
    <source>
        <strain evidence="2 3">AF-68</strain>
    </source>
</reference>
<sequence>MESLTVPPPPYTEPASLPARRGGSVWLKIWAVVTILFVLGYLYAYFTNLLTPGSMWTLLEVVVFGIALASIQWRLSEPL</sequence>
<evidence type="ECO:0000313" key="3">
    <source>
        <dbReference type="Proteomes" id="UP000266178"/>
    </source>
</evidence>
<proteinExistence type="predicted"/>
<protein>
    <submittedName>
        <fullName evidence="2">Uncharacterized protein</fullName>
    </submittedName>
</protein>
<evidence type="ECO:0000313" key="2">
    <source>
        <dbReference type="EMBL" id="RIH92804.1"/>
    </source>
</evidence>
<feature type="transmembrane region" description="Helical" evidence="1">
    <location>
        <begin position="25"/>
        <end position="44"/>
    </location>
</feature>
<dbReference type="Proteomes" id="UP000266178">
    <property type="component" value="Unassembled WGS sequence"/>
</dbReference>
<accession>A0A399F804</accession>
<keyword evidence="3" id="KW-1185">Reference proteome</keyword>
<evidence type="ECO:0000256" key="1">
    <source>
        <dbReference type="SAM" id="Phobius"/>
    </source>
</evidence>
<gene>
    <name evidence="2" type="ORF">Mgrana_01342</name>
</gene>
<organism evidence="2 3">
    <name type="scientific">Meiothermus granaticius NBRC 107808</name>
    <dbReference type="NCBI Taxonomy" id="1227551"/>
    <lineage>
        <taxon>Bacteria</taxon>
        <taxon>Thermotogati</taxon>
        <taxon>Deinococcota</taxon>
        <taxon>Deinococci</taxon>
        <taxon>Thermales</taxon>
        <taxon>Thermaceae</taxon>
        <taxon>Meiothermus</taxon>
    </lineage>
</organism>